<accession>A0ABT9W4R7</accession>
<dbReference type="PROSITE" id="PS51257">
    <property type="entry name" value="PROKAR_LIPOPROTEIN"/>
    <property type="match status" value="1"/>
</dbReference>
<proteinExistence type="predicted"/>
<gene>
    <name evidence="4" type="ORF">J2S11_004196</name>
</gene>
<evidence type="ECO:0000313" key="5">
    <source>
        <dbReference type="Proteomes" id="UP001235840"/>
    </source>
</evidence>
<dbReference type="RefSeq" id="WP_307397838.1">
    <property type="nucleotide sequence ID" value="NZ_BAAADK010000004.1"/>
</dbReference>
<evidence type="ECO:0000259" key="3">
    <source>
        <dbReference type="Pfam" id="PF00496"/>
    </source>
</evidence>
<evidence type="ECO:0000256" key="1">
    <source>
        <dbReference type="SAM" id="MobiDB-lite"/>
    </source>
</evidence>
<dbReference type="SUPFAM" id="SSF53850">
    <property type="entry name" value="Periplasmic binding protein-like II"/>
    <property type="match status" value="1"/>
</dbReference>
<dbReference type="Gene3D" id="3.40.190.10">
    <property type="entry name" value="Periplasmic binding protein-like II"/>
    <property type="match status" value="1"/>
</dbReference>
<dbReference type="PIRSF" id="PIRSF002741">
    <property type="entry name" value="MppA"/>
    <property type="match status" value="1"/>
</dbReference>
<keyword evidence="5" id="KW-1185">Reference proteome</keyword>
<dbReference type="Proteomes" id="UP001235840">
    <property type="component" value="Unassembled WGS sequence"/>
</dbReference>
<dbReference type="Pfam" id="PF00496">
    <property type="entry name" value="SBP_bac_5"/>
    <property type="match status" value="1"/>
</dbReference>
<evidence type="ECO:0000313" key="4">
    <source>
        <dbReference type="EMBL" id="MDQ0168243.1"/>
    </source>
</evidence>
<name>A0ABT9W4R7_9BACI</name>
<feature type="chain" id="PRO_5045134322" evidence="2">
    <location>
        <begin position="22"/>
        <end position="585"/>
    </location>
</feature>
<dbReference type="InterPro" id="IPR000914">
    <property type="entry name" value="SBP_5_dom"/>
</dbReference>
<dbReference type="PANTHER" id="PTHR30290">
    <property type="entry name" value="PERIPLASMIC BINDING COMPONENT OF ABC TRANSPORTER"/>
    <property type="match status" value="1"/>
</dbReference>
<feature type="compositionally biased region" description="Polar residues" evidence="1">
    <location>
        <begin position="28"/>
        <end position="39"/>
    </location>
</feature>
<feature type="domain" description="Solute-binding protein family 5" evidence="3">
    <location>
        <begin position="121"/>
        <end position="506"/>
    </location>
</feature>
<feature type="signal peptide" evidence="2">
    <location>
        <begin position="1"/>
        <end position="21"/>
    </location>
</feature>
<sequence length="585" mass="65713">MNKKLLLLGMTLMLISAVFLAACSSSDNGTGTDSETPSTEAPGASEDTDVTTGEDEDGWIYATDKSLAPASSLARTDTVIVGMNETAGIFNPWFYSTSYDRYVIDTLFDNLLAYDFDGSFKEDIAESWDISDDGLLYTFNLRDDVTFSDGTPVTAHDAELTYYIYADPTYDGNADLSKAAIKGFDEYKNGDAESIEGVNVLDDHTLQIEVTEARATTLANLGVLAVLPKHYYGAEFSKGNLDAVKALNQQPLGTGQFVFDRYVPGQEVRLTANENHFMGAPSINTLIFKPTTGETNISMLQTGETDFEEGISVNADNVELLESLGFLDINLLLNNGYGYIAFNHTQEKFQDVRVRQALTYGLNREDIVYAYSQGYADVINVPQSKMSWAYPDESTLNAYEYDPDRANELLEEAGWELNSDGYRYKDGERFVINFAASSPNEVNDAIIPYATENYKELGIEFIPEQLEFNAVTDKRDRGDFDMLFMAWGLTPEPDPTNIFHTNGSQNRDGYSNEDVDRLIEAGLAELDQDKRKEIYQELYQVMNEDLPYIFMYQRRNMNTINSRIQGFEISPYRYFSEGIYNVEIE</sequence>
<organism evidence="4 5">
    <name type="scientific">Caldalkalibacillus horti</name>
    <dbReference type="NCBI Taxonomy" id="77523"/>
    <lineage>
        <taxon>Bacteria</taxon>
        <taxon>Bacillati</taxon>
        <taxon>Bacillota</taxon>
        <taxon>Bacilli</taxon>
        <taxon>Bacillales</taxon>
        <taxon>Bacillaceae</taxon>
        <taxon>Caldalkalibacillus</taxon>
    </lineage>
</organism>
<dbReference type="InterPro" id="IPR039424">
    <property type="entry name" value="SBP_5"/>
</dbReference>
<dbReference type="EMBL" id="JAUSTY010000026">
    <property type="protein sequence ID" value="MDQ0168243.1"/>
    <property type="molecule type" value="Genomic_DNA"/>
</dbReference>
<feature type="region of interest" description="Disordered" evidence="1">
    <location>
        <begin position="28"/>
        <end position="55"/>
    </location>
</feature>
<dbReference type="InterPro" id="IPR030678">
    <property type="entry name" value="Peptide/Ni-bd"/>
</dbReference>
<dbReference type="Gene3D" id="3.10.105.10">
    <property type="entry name" value="Dipeptide-binding Protein, Domain 3"/>
    <property type="match status" value="1"/>
</dbReference>
<reference evidence="4 5" key="1">
    <citation type="submission" date="2023-07" db="EMBL/GenBank/DDBJ databases">
        <title>Genomic Encyclopedia of Type Strains, Phase IV (KMG-IV): sequencing the most valuable type-strain genomes for metagenomic binning, comparative biology and taxonomic classification.</title>
        <authorList>
            <person name="Goeker M."/>
        </authorList>
    </citation>
    <scope>NUCLEOTIDE SEQUENCE [LARGE SCALE GENOMIC DNA]</scope>
    <source>
        <strain evidence="4 5">DSM 12751</strain>
    </source>
</reference>
<dbReference type="Gene3D" id="3.90.76.10">
    <property type="entry name" value="Dipeptide-binding Protein, Domain 1"/>
    <property type="match status" value="1"/>
</dbReference>
<dbReference type="PANTHER" id="PTHR30290:SF81">
    <property type="entry name" value="OLIGOPEPTIDE-BINDING PROTEIN OPPA"/>
    <property type="match status" value="1"/>
</dbReference>
<feature type="compositionally biased region" description="Acidic residues" evidence="1">
    <location>
        <begin position="46"/>
        <end position="55"/>
    </location>
</feature>
<keyword evidence="2" id="KW-0732">Signal</keyword>
<comment type="caution">
    <text evidence="4">The sequence shown here is derived from an EMBL/GenBank/DDBJ whole genome shotgun (WGS) entry which is preliminary data.</text>
</comment>
<evidence type="ECO:0000256" key="2">
    <source>
        <dbReference type="SAM" id="SignalP"/>
    </source>
</evidence>
<protein>
    <submittedName>
        <fullName evidence="4">Peptide/nickel transport system substrate-binding protein</fullName>
    </submittedName>
</protein>